<evidence type="ECO:0000256" key="9">
    <source>
        <dbReference type="HAMAP-Rule" id="MF_00020"/>
    </source>
</evidence>
<dbReference type="NCBIfam" id="NF005462">
    <property type="entry name" value="PRK07058.1"/>
    <property type="match status" value="1"/>
</dbReference>
<dbReference type="RefSeq" id="WP_266257110.1">
    <property type="nucleotide sequence ID" value="NZ_JAMXWF010000004.1"/>
</dbReference>
<feature type="binding site" evidence="9">
    <location>
        <position position="17"/>
    </location>
    <ligand>
        <name>ATP</name>
        <dbReference type="ChEBI" id="CHEBI:30616"/>
    </ligand>
</feature>
<evidence type="ECO:0000256" key="3">
    <source>
        <dbReference type="ARBA" id="ARBA00022679"/>
    </source>
</evidence>
<comment type="pathway">
    <text evidence="9">Metabolic intermediate biosynthesis; acetyl-CoA biosynthesis; acetyl-CoA from acetate: step 1/2.</text>
</comment>
<dbReference type="GO" id="GO:0005829">
    <property type="term" value="C:cytosol"/>
    <property type="evidence" value="ECO:0007669"/>
    <property type="project" value="TreeGrafter"/>
</dbReference>
<evidence type="ECO:0000256" key="2">
    <source>
        <dbReference type="ARBA" id="ARBA00022490"/>
    </source>
</evidence>
<feature type="site" description="Transition state stabilizer" evidence="9">
    <location>
        <position position="180"/>
    </location>
</feature>
<comment type="caution">
    <text evidence="12">The sequence shown here is derived from an EMBL/GenBank/DDBJ whole genome shotgun (WGS) entry which is preliminary data.</text>
</comment>
<feature type="site" description="Transition state stabilizer" evidence="9">
    <location>
        <position position="240"/>
    </location>
</feature>
<gene>
    <name evidence="9" type="primary">ackA</name>
    <name evidence="12" type="ORF">NIE36_06975</name>
    <name evidence="11" type="ORF">OSB80_06990</name>
</gene>
<dbReference type="PANTHER" id="PTHR21060:SF21">
    <property type="entry name" value="ACETATE KINASE"/>
    <property type="match status" value="1"/>
</dbReference>
<feature type="binding site" evidence="9">
    <location>
        <position position="92"/>
    </location>
    <ligand>
        <name>substrate</name>
    </ligand>
</feature>
<evidence type="ECO:0000256" key="4">
    <source>
        <dbReference type="ARBA" id="ARBA00022723"/>
    </source>
</evidence>
<dbReference type="PRINTS" id="PR00471">
    <property type="entry name" value="ACETATEKNASE"/>
</dbReference>
<reference evidence="12" key="1">
    <citation type="submission" date="2022-06" db="EMBL/GenBank/DDBJ databases">
        <title>PHB producers.</title>
        <authorList>
            <person name="Besaury L."/>
        </authorList>
    </citation>
    <scope>NUCLEOTIDE SEQUENCE</scope>
    <source>
        <strain evidence="12 13">SEWS6</strain>
    </source>
</reference>
<dbReference type="AlphaFoldDB" id="A0AAP5BB99"/>
<comment type="subunit">
    <text evidence="9">Homodimer.</text>
</comment>
<comment type="function">
    <text evidence="9">Catalyzes the formation of acetyl phosphate from acetate and ATP. Can also catalyze the reverse reaction.</text>
</comment>
<name>A0AAP5BB99_9BURK</name>
<comment type="similarity">
    <text evidence="1 9 10">Belongs to the acetokinase family.</text>
</comment>
<dbReference type="PIRSF" id="PIRSF000722">
    <property type="entry name" value="Acetate_prop_kin"/>
    <property type="match status" value="1"/>
</dbReference>
<evidence type="ECO:0000313" key="14">
    <source>
        <dbReference type="Proteomes" id="UP001242288"/>
    </source>
</evidence>
<keyword evidence="13" id="KW-1185">Reference proteome</keyword>
<dbReference type="HAMAP" id="MF_00020">
    <property type="entry name" value="Acetate_kinase"/>
    <property type="match status" value="1"/>
</dbReference>
<keyword evidence="8 9" id="KW-0460">Magnesium</keyword>
<keyword evidence="4 9" id="KW-0479">Metal-binding</keyword>
<dbReference type="EC" id="2.7.2.1" evidence="9"/>
<dbReference type="EMBL" id="JAMXWF010000004">
    <property type="protein sequence ID" value="MDQ6406949.1"/>
    <property type="molecule type" value="Genomic_DNA"/>
</dbReference>
<feature type="binding site" evidence="9">
    <location>
        <begin position="327"/>
        <end position="331"/>
    </location>
    <ligand>
        <name>ATP</name>
        <dbReference type="ChEBI" id="CHEBI:30616"/>
    </ligand>
</feature>
<keyword evidence="6 9" id="KW-0418">Kinase</keyword>
<dbReference type="GO" id="GO:0006085">
    <property type="term" value="P:acetyl-CoA biosynthetic process"/>
    <property type="evidence" value="ECO:0007669"/>
    <property type="project" value="UniProtKB-UniRule"/>
</dbReference>
<dbReference type="InterPro" id="IPR023865">
    <property type="entry name" value="Aliphatic_acid_kinase_CS"/>
</dbReference>
<dbReference type="Pfam" id="PF00871">
    <property type="entry name" value="Acetate_kinase"/>
    <property type="match status" value="1"/>
</dbReference>
<evidence type="ECO:0000256" key="10">
    <source>
        <dbReference type="RuleBase" id="RU003835"/>
    </source>
</evidence>
<dbReference type="GO" id="GO:0005524">
    <property type="term" value="F:ATP binding"/>
    <property type="evidence" value="ECO:0007669"/>
    <property type="project" value="UniProtKB-KW"/>
</dbReference>
<comment type="cofactor">
    <cofactor evidence="9">
        <name>Mg(2+)</name>
        <dbReference type="ChEBI" id="CHEBI:18420"/>
    </cofactor>
    <cofactor evidence="9">
        <name>Mn(2+)</name>
        <dbReference type="ChEBI" id="CHEBI:29035"/>
    </cofactor>
    <text evidence="9">Mg(2+). Can also accept Mn(2+).</text>
</comment>
<dbReference type="InterPro" id="IPR004372">
    <property type="entry name" value="Ac/propionate_kinase"/>
</dbReference>
<evidence type="ECO:0000256" key="8">
    <source>
        <dbReference type="ARBA" id="ARBA00022842"/>
    </source>
</evidence>
<evidence type="ECO:0000256" key="1">
    <source>
        <dbReference type="ARBA" id="ARBA00008748"/>
    </source>
</evidence>
<feature type="active site" description="Proton donor/acceptor" evidence="9">
    <location>
        <position position="149"/>
    </location>
</feature>
<dbReference type="PROSITE" id="PS01076">
    <property type="entry name" value="ACETATE_KINASE_2"/>
    <property type="match status" value="1"/>
</dbReference>
<protein>
    <recommendedName>
        <fullName evidence="9">Acetate kinase</fullName>
        <ecNumber evidence="9">2.7.2.1</ecNumber>
    </recommendedName>
    <alternativeName>
        <fullName evidence="9">Acetokinase</fullName>
    </alternativeName>
</protein>
<feature type="binding site" evidence="9">
    <location>
        <position position="10"/>
    </location>
    <ligand>
        <name>Mg(2+)</name>
        <dbReference type="ChEBI" id="CHEBI:18420"/>
    </ligand>
</feature>
<comment type="catalytic activity">
    <reaction evidence="9">
        <text>acetate + ATP = acetyl phosphate + ADP</text>
        <dbReference type="Rhea" id="RHEA:11352"/>
        <dbReference type="ChEBI" id="CHEBI:22191"/>
        <dbReference type="ChEBI" id="CHEBI:30089"/>
        <dbReference type="ChEBI" id="CHEBI:30616"/>
        <dbReference type="ChEBI" id="CHEBI:456216"/>
        <dbReference type="EC" id="2.7.2.1"/>
    </reaction>
</comment>
<evidence type="ECO:0000256" key="6">
    <source>
        <dbReference type="ARBA" id="ARBA00022777"/>
    </source>
</evidence>
<evidence type="ECO:0000256" key="7">
    <source>
        <dbReference type="ARBA" id="ARBA00022840"/>
    </source>
</evidence>
<dbReference type="GO" id="GO:0000287">
    <property type="term" value="F:magnesium ion binding"/>
    <property type="evidence" value="ECO:0007669"/>
    <property type="project" value="UniProtKB-UniRule"/>
</dbReference>
<dbReference type="GO" id="GO:0008776">
    <property type="term" value="F:acetate kinase activity"/>
    <property type="evidence" value="ECO:0007669"/>
    <property type="project" value="UniProtKB-UniRule"/>
</dbReference>
<feature type="binding site" evidence="9">
    <location>
        <begin position="207"/>
        <end position="211"/>
    </location>
    <ligand>
        <name>ATP</name>
        <dbReference type="ChEBI" id="CHEBI:30616"/>
    </ligand>
</feature>
<keyword evidence="5 9" id="KW-0547">Nucleotide-binding</keyword>
<proteinExistence type="inferred from homology"/>
<keyword evidence="7 9" id="KW-0067">ATP-binding</keyword>
<evidence type="ECO:0000256" key="5">
    <source>
        <dbReference type="ARBA" id="ARBA00022741"/>
    </source>
</evidence>
<dbReference type="GO" id="GO:0006083">
    <property type="term" value="P:acetate metabolic process"/>
    <property type="evidence" value="ECO:0007669"/>
    <property type="project" value="TreeGrafter"/>
</dbReference>
<evidence type="ECO:0000313" key="13">
    <source>
        <dbReference type="Proteomes" id="UP001209412"/>
    </source>
</evidence>
<dbReference type="Gene3D" id="3.30.420.40">
    <property type="match status" value="2"/>
</dbReference>
<keyword evidence="2 9" id="KW-0963">Cytoplasm</keyword>
<comment type="subcellular location">
    <subcellularLocation>
        <location evidence="9">Cytoplasm</location>
    </subcellularLocation>
</comment>
<evidence type="ECO:0000313" key="12">
    <source>
        <dbReference type="EMBL" id="MDQ6406949.1"/>
    </source>
</evidence>
<keyword evidence="3 9" id="KW-0808">Transferase</keyword>
<accession>A0AAP5BB99</accession>
<dbReference type="EMBL" id="JAPKHW010000004">
    <property type="protein sequence ID" value="MCX4145118.1"/>
    <property type="molecule type" value="Genomic_DNA"/>
</dbReference>
<dbReference type="SUPFAM" id="SSF53067">
    <property type="entry name" value="Actin-like ATPase domain"/>
    <property type="match status" value="2"/>
</dbReference>
<dbReference type="InterPro" id="IPR043129">
    <property type="entry name" value="ATPase_NBD"/>
</dbReference>
<dbReference type="InterPro" id="IPR000890">
    <property type="entry name" value="Aliphatic_acid_kin_short-chain"/>
</dbReference>
<feature type="binding site" evidence="9">
    <location>
        <begin position="282"/>
        <end position="284"/>
    </location>
    <ligand>
        <name>ATP</name>
        <dbReference type="ChEBI" id="CHEBI:30616"/>
    </ligand>
</feature>
<organism evidence="12 14">
    <name type="scientific">Paraburkholderia madseniana</name>
    <dbReference type="NCBI Taxonomy" id="2599607"/>
    <lineage>
        <taxon>Bacteria</taxon>
        <taxon>Pseudomonadati</taxon>
        <taxon>Pseudomonadota</taxon>
        <taxon>Betaproteobacteria</taxon>
        <taxon>Burkholderiales</taxon>
        <taxon>Burkholderiaceae</taxon>
        <taxon>Paraburkholderia</taxon>
    </lineage>
</organism>
<evidence type="ECO:0000313" key="11">
    <source>
        <dbReference type="EMBL" id="MCX4145118.1"/>
    </source>
</evidence>
<dbReference type="NCBIfam" id="TIGR00016">
    <property type="entry name" value="ackA"/>
    <property type="match status" value="1"/>
</dbReference>
<dbReference type="Proteomes" id="UP001242288">
    <property type="component" value="Unassembled WGS sequence"/>
</dbReference>
<sequence length="397" mass="42878">MSTPLLLTFNPGSSTIKIGLFSVTAGKATRIGQGMIDFRHQPLRLHLTNGSKTSEIPLKAAVTEDLHHVLDETLGRFATHFPLDDLISVGHRVVHGGDRFAGPVAIDGDTLAAIAELVSLAPLHQPQSARLIRAIRHLRPHLVQSASFDTAFHRTQTDLVRRFAIPRELFDKGVKRYGFHGLSYQFVIGQLAHQFPQLARGKVVAAHLGSGASLCAFEAGKSCDTSMGFSTLDGIPMATRCGALDAGVVLHLVEQQGINIKEVEKMLYEKSGLLGVSGISADSRELQVSERPEAREAMALFAFRIAGETARLATSLGGLDSLVFTAGIGEHQPETRRAVCERLAWLGVELDREANNGNARLISSARSRVAVLVLPTDEEQIIASEAVSVLHQEEAKT</sequence>
<dbReference type="PANTHER" id="PTHR21060">
    <property type="entry name" value="ACETATE KINASE"/>
    <property type="match status" value="1"/>
</dbReference>
<dbReference type="Proteomes" id="UP001209412">
    <property type="component" value="Unassembled WGS sequence"/>
</dbReference>
<feature type="binding site" evidence="9">
    <location>
        <position position="378"/>
    </location>
    <ligand>
        <name>Mg(2+)</name>
        <dbReference type="ChEBI" id="CHEBI:18420"/>
    </ligand>
</feature>